<protein>
    <submittedName>
        <fullName evidence="1">6708_t:CDS:1</fullName>
    </submittedName>
</protein>
<dbReference type="Proteomes" id="UP000789396">
    <property type="component" value="Unassembled WGS sequence"/>
</dbReference>
<gene>
    <name evidence="1" type="ORF">RFULGI_LOCUS15182</name>
</gene>
<feature type="non-terminal residue" evidence="1">
    <location>
        <position position="63"/>
    </location>
</feature>
<dbReference type="EMBL" id="CAJVPZ010047593">
    <property type="protein sequence ID" value="CAG8772763.1"/>
    <property type="molecule type" value="Genomic_DNA"/>
</dbReference>
<proteinExistence type="predicted"/>
<keyword evidence="2" id="KW-1185">Reference proteome</keyword>
<comment type="caution">
    <text evidence="1">The sequence shown here is derived from an EMBL/GenBank/DDBJ whole genome shotgun (WGS) entry which is preliminary data.</text>
</comment>
<name>A0A9N9JAC9_9GLOM</name>
<evidence type="ECO:0000313" key="2">
    <source>
        <dbReference type="Proteomes" id="UP000789396"/>
    </source>
</evidence>
<sequence>SVLFGTILVIGLKFYLELLNKKRDLAIIANHNYKLSDNDLKHNKRVRDIAMKLVENEPKFDEV</sequence>
<dbReference type="AlphaFoldDB" id="A0A9N9JAC9"/>
<organism evidence="1 2">
    <name type="scientific">Racocetra fulgida</name>
    <dbReference type="NCBI Taxonomy" id="60492"/>
    <lineage>
        <taxon>Eukaryota</taxon>
        <taxon>Fungi</taxon>
        <taxon>Fungi incertae sedis</taxon>
        <taxon>Mucoromycota</taxon>
        <taxon>Glomeromycotina</taxon>
        <taxon>Glomeromycetes</taxon>
        <taxon>Diversisporales</taxon>
        <taxon>Gigasporaceae</taxon>
        <taxon>Racocetra</taxon>
    </lineage>
</organism>
<feature type="non-terminal residue" evidence="1">
    <location>
        <position position="1"/>
    </location>
</feature>
<dbReference type="OrthoDB" id="2985014at2759"/>
<reference evidence="1" key="1">
    <citation type="submission" date="2021-06" db="EMBL/GenBank/DDBJ databases">
        <authorList>
            <person name="Kallberg Y."/>
            <person name="Tangrot J."/>
            <person name="Rosling A."/>
        </authorList>
    </citation>
    <scope>NUCLEOTIDE SEQUENCE</scope>
    <source>
        <strain evidence="1">IN212</strain>
    </source>
</reference>
<accession>A0A9N9JAC9</accession>
<evidence type="ECO:0000313" key="1">
    <source>
        <dbReference type="EMBL" id="CAG8772763.1"/>
    </source>
</evidence>